<evidence type="ECO:0000313" key="3">
    <source>
        <dbReference type="Proteomes" id="UP000751224"/>
    </source>
</evidence>
<dbReference type="RefSeq" id="WP_303886109.1">
    <property type="nucleotide sequence ID" value="NZ_JAGZCC010000009.1"/>
</dbReference>
<feature type="chain" id="PRO_5036980178" evidence="1">
    <location>
        <begin position="29"/>
        <end position="187"/>
    </location>
</feature>
<accession>A0A943I5N2</accession>
<keyword evidence="1" id="KW-0732">Signal</keyword>
<dbReference type="EMBL" id="JAGZCC010000009">
    <property type="protein sequence ID" value="MBS5587665.1"/>
    <property type="molecule type" value="Genomic_DNA"/>
</dbReference>
<gene>
    <name evidence="2" type="ORF">KHX14_02435</name>
</gene>
<dbReference type="Proteomes" id="UP000751224">
    <property type="component" value="Unassembled WGS sequence"/>
</dbReference>
<evidence type="ECO:0000313" key="2">
    <source>
        <dbReference type="EMBL" id="MBS5587665.1"/>
    </source>
</evidence>
<feature type="signal peptide" evidence="1">
    <location>
        <begin position="1"/>
        <end position="28"/>
    </location>
</feature>
<name>A0A943I5N2_9FIRM</name>
<evidence type="ECO:0000256" key="1">
    <source>
        <dbReference type="SAM" id="SignalP"/>
    </source>
</evidence>
<sequence>MKKVLIFTMSIFLTIASLSISSNMSIYAKESKEIADKQMLQIFIESIENSENKEIKESDILEYIVEDEVISVLVSEKDGNFKLYRSLSPEEQKTLQPSLKTKGAFKEIVGIVMKVIQGGKTVCKLVKAISGENVCSKIGQTLLNSLVPNVKYKAVSTLKKNPNCVPAHSQQCNTYPNVYWVTTVTKM</sequence>
<protein>
    <submittedName>
        <fullName evidence="2">Uncharacterized protein</fullName>
    </submittedName>
</protein>
<reference evidence="2" key="1">
    <citation type="submission" date="2021-02" db="EMBL/GenBank/DDBJ databases">
        <title>Infant gut strain persistence is associated with maternal origin, phylogeny, and functional potential including surface adhesion and iron acquisition.</title>
        <authorList>
            <person name="Lou Y.C."/>
        </authorList>
    </citation>
    <scope>NUCLEOTIDE SEQUENCE</scope>
    <source>
        <strain evidence="2">L3_108_000G1_dasL3_108_000G1_metabat.metabat.11</strain>
    </source>
</reference>
<proteinExistence type="predicted"/>
<comment type="caution">
    <text evidence="2">The sequence shown here is derived from an EMBL/GenBank/DDBJ whole genome shotgun (WGS) entry which is preliminary data.</text>
</comment>
<organism evidence="2 3">
    <name type="scientific">Thomasclavelia spiroformis</name>
    <dbReference type="NCBI Taxonomy" id="29348"/>
    <lineage>
        <taxon>Bacteria</taxon>
        <taxon>Bacillati</taxon>
        <taxon>Bacillota</taxon>
        <taxon>Erysipelotrichia</taxon>
        <taxon>Erysipelotrichales</taxon>
        <taxon>Coprobacillaceae</taxon>
        <taxon>Thomasclavelia</taxon>
    </lineage>
</organism>
<dbReference type="AlphaFoldDB" id="A0A943I5N2"/>